<keyword evidence="6 8" id="KW-1133">Transmembrane helix</keyword>
<comment type="similarity">
    <text evidence="2">Belongs to the ABC transporter superfamily.</text>
</comment>
<feature type="domain" description="ABC transmembrane type-1" evidence="10">
    <location>
        <begin position="40"/>
        <end position="335"/>
    </location>
</feature>
<keyword evidence="12" id="KW-1185">Reference proteome</keyword>
<evidence type="ECO:0000256" key="1">
    <source>
        <dbReference type="ARBA" id="ARBA00004651"/>
    </source>
</evidence>
<gene>
    <name evidence="11" type="ORF">WG617_00830</name>
</gene>
<feature type="transmembrane region" description="Helical" evidence="8">
    <location>
        <begin position="38"/>
        <end position="63"/>
    </location>
</feature>
<dbReference type="InterPro" id="IPR003593">
    <property type="entry name" value="AAA+_ATPase"/>
</dbReference>
<comment type="subcellular location">
    <subcellularLocation>
        <location evidence="1">Cell membrane</location>
        <topology evidence="1">Multi-pass membrane protein</topology>
    </subcellularLocation>
</comment>
<dbReference type="InterPro" id="IPR039421">
    <property type="entry name" value="Type_1_exporter"/>
</dbReference>
<dbReference type="InterPro" id="IPR036640">
    <property type="entry name" value="ABC1_TM_sf"/>
</dbReference>
<dbReference type="InterPro" id="IPR027417">
    <property type="entry name" value="P-loop_NTPase"/>
</dbReference>
<name>A0ABZ2RQZ2_9BACT</name>
<feature type="transmembrane region" description="Helical" evidence="8">
    <location>
        <begin position="328"/>
        <end position="350"/>
    </location>
</feature>
<dbReference type="Pfam" id="PF00005">
    <property type="entry name" value="ABC_tran"/>
    <property type="match status" value="1"/>
</dbReference>
<accession>A0ABZ2RQZ2</accession>
<protein>
    <submittedName>
        <fullName evidence="11">ABC transporter ATP-binding protein</fullName>
    </submittedName>
</protein>
<proteinExistence type="inferred from homology"/>
<keyword evidence="4" id="KW-0547">Nucleotide-binding</keyword>
<evidence type="ECO:0000256" key="3">
    <source>
        <dbReference type="ARBA" id="ARBA00022692"/>
    </source>
</evidence>
<evidence type="ECO:0000256" key="5">
    <source>
        <dbReference type="ARBA" id="ARBA00022840"/>
    </source>
</evidence>
<keyword evidence="7 8" id="KW-0472">Membrane</keyword>
<dbReference type="PANTHER" id="PTHR43394:SF1">
    <property type="entry name" value="ATP-BINDING CASSETTE SUB-FAMILY B MEMBER 10, MITOCHONDRIAL"/>
    <property type="match status" value="1"/>
</dbReference>
<dbReference type="PANTHER" id="PTHR43394">
    <property type="entry name" value="ATP-DEPENDENT PERMEASE MDL1, MITOCHONDRIAL"/>
    <property type="match status" value="1"/>
</dbReference>
<evidence type="ECO:0000259" key="10">
    <source>
        <dbReference type="PROSITE" id="PS50929"/>
    </source>
</evidence>
<evidence type="ECO:0000313" key="11">
    <source>
        <dbReference type="EMBL" id="WXL29183.1"/>
    </source>
</evidence>
<evidence type="ECO:0000256" key="7">
    <source>
        <dbReference type="ARBA" id="ARBA00023136"/>
    </source>
</evidence>
<evidence type="ECO:0000256" key="2">
    <source>
        <dbReference type="ARBA" id="ARBA00005417"/>
    </source>
</evidence>
<dbReference type="PROSITE" id="PS50929">
    <property type="entry name" value="ABC_TM1F"/>
    <property type="match status" value="1"/>
</dbReference>
<dbReference type="SUPFAM" id="SSF90123">
    <property type="entry name" value="ABC transporter transmembrane region"/>
    <property type="match status" value="1"/>
</dbReference>
<dbReference type="Gene3D" id="3.40.50.300">
    <property type="entry name" value="P-loop containing nucleotide triphosphate hydrolases"/>
    <property type="match status" value="1"/>
</dbReference>
<sequence>MTKKSIKKPEKLIRKDRKVSTWTLISSTFKFMGNEKGILIWGIILSFFQAMFYTTGTAMTGFIVKDFLNNEVIGHPEKFKTTLFIITNVAMACCFLLYGVFRILQGKLFITASFKVASKMREIATVKLLNMPISYHDKQQAGNQISTLTNDISNTSQSLVQLLNESFGNIFNIIFAIGFMFVYSFTLSIIVVPISFVFLAISWLIIARARKPYIRVINHFADMNGFVEEMLKNTKVTQTFDREPEANKQLEKIAHTIKKEAFIGDLYTKVFDPWFTIFSNFLVLVILVISITFKSKGVPFYGLIGGEIAALIIGYINLLWNYTTTVQVLFNVIFSVQIGVASTTRIFALLDLVTPSPIQDPEYLGDDTQGSIEFNNVSFRYDKDSEKYQLKNASFYAKPGQTIAIVGPTGAGKTTIINLLSKFYDYEAGSIKIDGIELNKIPKDNLREKMSVVLQDSFMFNDTIWNNLRVSNKRATDKEIIEATTLTSAHNFIQKYENGYDTVIENNGSNLSQGERQLLSLTRAILGNKKILVLDEATSNVDSNTEKIIQTALQESIMKNKTSFVIAHRLSTIRNADLILVVNDGEIIEKGTHRELMDRQGYYYNLHQSQFK</sequence>
<dbReference type="SUPFAM" id="SSF52540">
    <property type="entry name" value="P-loop containing nucleoside triphosphate hydrolases"/>
    <property type="match status" value="1"/>
</dbReference>
<dbReference type="PROSITE" id="PS50893">
    <property type="entry name" value="ABC_TRANSPORTER_2"/>
    <property type="match status" value="1"/>
</dbReference>
<dbReference type="InterPro" id="IPR003439">
    <property type="entry name" value="ABC_transporter-like_ATP-bd"/>
</dbReference>
<feature type="domain" description="ABC transporter" evidence="9">
    <location>
        <begin position="372"/>
        <end position="609"/>
    </location>
</feature>
<dbReference type="EMBL" id="CP148067">
    <property type="protein sequence ID" value="WXL29183.1"/>
    <property type="molecule type" value="Genomic_DNA"/>
</dbReference>
<reference evidence="11" key="1">
    <citation type="submission" date="2024-03" db="EMBL/GenBank/DDBJ databases">
        <title>Complete genome sequence of Mycoplasma felifaucium Z921 isolated from the trachea of a cheetah.</title>
        <authorList>
            <person name="Spergser J."/>
        </authorList>
    </citation>
    <scope>NUCLEOTIDE SEQUENCE [LARGE SCALE GENOMIC DNA]</scope>
    <source>
        <strain evidence="11">Z921</strain>
    </source>
</reference>
<evidence type="ECO:0000256" key="6">
    <source>
        <dbReference type="ARBA" id="ARBA00022989"/>
    </source>
</evidence>
<feature type="transmembrane region" description="Helical" evidence="8">
    <location>
        <begin position="173"/>
        <end position="206"/>
    </location>
</feature>
<keyword evidence="5 11" id="KW-0067">ATP-binding</keyword>
<dbReference type="GO" id="GO:0005524">
    <property type="term" value="F:ATP binding"/>
    <property type="evidence" value="ECO:0007669"/>
    <property type="project" value="UniProtKB-KW"/>
</dbReference>
<feature type="transmembrane region" description="Helical" evidence="8">
    <location>
        <begin position="83"/>
        <end position="101"/>
    </location>
</feature>
<dbReference type="InterPro" id="IPR011527">
    <property type="entry name" value="ABC1_TM_dom"/>
</dbReference>
<dbReference type="SMART" id="SM00382">
    <property type="entry name" value="AAA"/>
    <property type="match status" value="1"/>
</dbReference>
<evidence type="ECO:0000256" key="8">
    <source>
        <dbReference type="SAM" id="Phobius"/>
    </source>
</evidence>
<dbReference type="CDD" id="cd03254">
    <property type="entry name" value="ABCC_Glucan_exporter_like"/>
    <property type="match status" value="1"/>
</dbReference>
<evidence type="ECO:0000313" key="12">
    <source>
        <dbReference type="Proteomes" id="UP001477443"/>
    </source>
</evidence>
<organism evidence="11 12">
    <name type="scientific">Mycoplasmopsis felifaucium</name>
    <dbReference type="NCBI Taxonomy" id="35768"/>
    <lineage>
        <taxon>Bacteria</taxon>
        <taxon>Bacillati</taxon>
        <taxon>Mycoplasmatota</taxon>
        <taxon>Mycoplasmoidales</taxon>
        <taxon>Metamycoplasmataceae</taxon>
        <taxon>Mycoplasmopsis</taxon>
    </lineage>
</organism>
<feature type="transmembrane region" description="Helical" evidence="8">
    <location>
        <begin position="274"/>
        <end position="293"/>
    </location>
</feature>
<dbReference type="Gene3D" id="1.20.1560.10">
    <property type="entry name" value="ABC transporter type 1, transmembrane domain"/>
    <property type="match status" value="1"/>
</dbReference>
<dbReference type="RefSeq" id="WP_338822795.1">
    <property type="nucleotide sequence ID" value="NZ_CP148067.1"/>
</dbReference>
<keyword evidence="3 8" id="KW-0812">Transmembrane</keyword>
<feature type="transmembrane region" description="Helical" evidence="8">
    <location>
        <begin position="300"/>
        <end position="322"/>
    </location>
</feature>
<dbReference type="Pfam" id="PF00664">
    <property type="entry name" value="ABC_membrane"/>
    <property type="match status" value="1"/>
</dbReference>
<evidence type="ECO:0000256" key="4">
    <source>
        <dbReference type="ARBA" id="ARBA00022741"/>
    </source>
</evidence>
<dbReference type="Proteomes" id="UP001477443">
    <property type="component" value="Chromosome"/>
</dbReference>
<evidence type="ECO:0000259" key="9">
    <source>
        <dbReference type="PROSITE" id="PS50893"/>
    </source>
</evidence>